<organism evidence="2 3">
    <name type="scientific">Cotesia typhae</name>
    <dbReference type="NCBI Taxonomy" id="2053667"/>
    <lineage>
        <taxon>Eukaryota</taxon>
        <taxon>Metazoa</taxon>
        <taxon>Ecdysozoa</taxon>
        <taxon>Arthropoda</taxon>
        <taxon>Hexapoda</taxon>
        <taxon>Insecta</taxon>
        <taxon>Pterygota</taxon>
        <taxon>Neoptera</taxon>
        <taxon>Endopterygota</taxon>
        <taxon>Hymenoptera</taxon>
        <taxon>Apocrita</taxon>
        <taxon>Ichneumonoidea</taxon>
        <taxon>Braconidae</taxon>
        <taxon>Microgastrinae</taxon>
        <taxon>Cotesia</taxon>
    </lineage>
</organism>
<name>A0A8J5UXH3_9HYME</name>
<reference evidence="2" key="1">
    <citation type="submission" date="2020-03" db="EMBL/GenBank/DDBJ databases">
        <authorList>
            <person name="Chebbi M.A."/>
            <person name="Drezen J.M."/>
        </authorList>
    </citation>
    <scope>NUCLEOTIDE SEQUENCE</scope>
    <source>
        <tissue evidence="2">Whole body</tissue>
    </source>
</reference>
<gene>
    <name evidence="2" type="ORF">G9C98_001402</name>
</gene>
<evidence type="ECO:0000256" key="1">
    <source>
        <dbReference type="SAM" id="Phobius"/>
    </source>
</evidence>
<keyword evidence="3" id="KW-1185">Reference proteome</keyword>
<accession>A0A8J5UXH3</accession>
<reference evidence="2" key="2">
    <citation type="submission" date="2021-04" db="EMBL/GenBank/DDBJ databases">
        <title>Genome-wide patterns of bracovirus chromosomal integration into multiple host tissues during parasitism.</title>
        <authorList>
            <person name="Chebbi M.A.C."/>
        </authorList>
    </citation>
    <scope>NUCLEOTIDE SEQUENCE</scope>
    <source>
        <tissue evidence="2">Whole body</tissue>
    </source>
</reference>
<dbReference type="AlphaFoldDB" id="A0A8J5UXH3"/>
<feature type="transmembrane region" description="Helical" evidence="1">
    <location>
        <begin position="24"/>
        <end position="45"/>
    </location>
</feature>
<comment type="caution">
    <text evidence="2">The sequence shown here is derived from an EMBL/GenBank/DDBJ whole genome shotgun (WGS) entry which is preliminary data.</text>
</comment>
<keyword evidence="1" id="KW-1133">Transmembrane helix</keyword>
<evidence type="ECO:0000313" key="3">
    <source>
        <dbReference type="Proteomes" id="UP000729913"/>
    </source>
</evidence>
<sequence length="144" mass="16015">MGLYIYEVCNRTERHPYIRLKMKIFSLILLCALIATAYGGVLHGWTDNPGADDWNYEASNYGGGWHSGATKGKIIKVITISGDSWPSGGYSSGWPTNNYKYRSDYGHGWKLGGGWKPSGWSHGGWQPSGWSSEGNYLLKLLHIL</sequence>
<proteinExistence type="predicted"/>
<dbReference type="Proteomes" id="UP000729913">
    <property type="component" value="Unassembled WGS sequence"/>
</dbReference>
<evidence type="ECO:0000313" key="2">
    <source>
        <dbReference type="EMBL" id="KAG8035746.1"/>
    </source>
</evidence>
<protein>
    <submittedName>
        <fullName evidence="2">Uncharacterized protein</fullName>
    </submittedName>
</protein>
<dbReference type="EMBL" id="JAAOIC020000053">
    <property type="protein sequence ID" value="KAG8035746.1"/>
    <property type="molecule type" value="Genomic_DNA"/>
</dbReference>
<keyword evidence="1" id="KW-0812">Transmembrane</keyword>
<keyword evidence="1" id="KW-0472">Membrane</keyword>